<reference evidence="1" key="1">
    <citation type="journal article" date="2021" name="Proc. Natl. Acad. Sci. U.S.A.">
        <title>A Catalog of Tens of Thousands of Viruses from Human Metagenomes Reveals Hidden Associations with Chronic Diseases.</title>
        <authorList>
            <person name="Tisza M.J."/>
            <person name="Buck C.B."/>
        </authorList>
    </citation>
    <scope>NUCLEOTIDE SEQUENCE</scope>
    <source>
        <strain evidence="1">CtAvK3</strain>
    </source>
</reference>
<evidence type="ECO:0000313" key="1">
    <source>
        <dbReference type="EMBL" id="DAD81954.1"/>
    </source>
</evidence>
<organism evidence="1">
    <name type="scientific">Siphoviridae sp. ctAvK3</name>
    <dbReference type="NCBI Taxonomy" id="2826184"/>
    <lineage>
        <taxon>Viruses</taxon>
        <taxon>Duplodnaviria</taxon>
        <taxon>Heunggongvirae</taxon>
        <taxon>Uroviricota</taxon>
        <taxon>Caudoviricetes</taxon>
    </lineage>
</organism>
<accession>A0A8S5MI78</accession>
<proteinExistence type="predicted"/>
<sequence>MTTISTATNSSTTAPVSVGLCASRHAMPVTEYIYPESVDPTDFERMDEIAEDFVLHHVGLTTVTRQALDQRWGEDVPCWAGKRTLIVYVTGLTAATAAVIKACALNGAGLTLMHYNRESGEYLPQQIF</sequence>
<protein>
    <submittedName>
        <fullName evidence="1">Uncharacterized protein</fullName>
    </submittedName>
</protein>
<dbReference type="EMBL" id="BK014910">
    <property type="protein sequence ID" value="DAD81954.1"/>
    <property type="molecule type" value="Genomic_DNA"/>
</dbReference>
<name>A0A8S5MI78_9CAUD</name>